<dbReference type="RefSeq" id="WP_016037788.1">
    <property type="nucleotide sequence ID" value="NZ_CBCPIX010000001.1"/>
</dbReference>
<keyword evidence="5" id="KW-1185">Reference proteome</keyword>
<keyword evidence="2" id="KW-0812">Transmembrane</keyword>
<gene>
    <name evidence="4" type="ORF">BTBSAS_260017</name>
    <name evidence="3" type="ORF">CNY62_02390</name>
</gene>
<proteinExistence type="predicted"/>
<feature type="transmembrane region" description="Helical" evidence="2">
    <location>
        <begin position="50"/>
        <end position="68"/>
    </location>
</feature>
<keyword evidence="2" id="KW-1133">Transmembrane helix</keyword>
<dbReference type="EMBL" id="OUNC01000019">
    <property type="protein sequence ID" value="SPP28635.1"/>
    <property type="molecule type" value="Genomic_DNA"/>
</dbReference>
<evidence type="ECO:0000256" key="2">
    <source>
        <dbReference type="SAM" id="Phobius"/>
    </source>
</evidence>
<dbReference type="KEGG" id="bths:CNY62_02390"/>
<dbReference type="Pfam" id="PF04531">
    <property type="entry name" value="Phage_holin_1"/>
    <property type="match status" value="1"/>
</dbReference>
<evidence type="ECO:0000313" key="3">
    <source>
        <dbReference type="EMBL" id="ATF25333.1"/>
    </source>
</evidence>
<reference evidence="3 5" key="1">
    <citation type="submission" date="2017-09" db="EMBL/GenBank/DDBJ databases">
        <title>Complete Genome Sequences of Two Strains of the Meat Spoilage Bacterium Brochothrix thermosphacta Isolated from Ground Chicken.</title>
        <authorList>
            <person name="Paoli G.C."/>
            <person name="Wijey C."/>
            <person name="Chen C.-Y."/>
            <person name="Nguyen L."/>
            <person name="Yan X."/>
            <person name="Irwin P.L."/>
        </authorList>
    </citation>
    <scope>NUCLEOTIDE SEQUENCE [LARGE SCALE GENOMIC DNA]</scope>
    <source>
        <strain evidence="3 5">BI</strain>
    </source>
</reference>
<evidence type="ECO:0000256" key="1">
    <source>
        <dbReference type="SAM" id="MobiDB-lite"/>
    </source>
</evidence>
<dbReference type="NCBIfam" id="TIGR01598">
    <property type="entry name" value="holin_phiLC3"/>
    <property type="match status" value="1"/>
</dbReference>
<feature type="transmembrane region" description="Helical" evidence="2">
    <location>
        <begin position="17"/>
        <end position="38"/>
    </location>
</feature>
<evidence type="ECO:0000313" key="5">
    <source>
        <dbReference type="Proteomes" id="UP000243591"/>
    </source>
</evidence>
<keyword evidence="2" id="KW-0472">Membrane</keyword>
<feature type="region of interest" description="Disordered" evidence="1">
    <location>
        <begin position="72"/>
        <end position="91"/>
    </location>
</feature>
<dbReference type="AlphaFoldDB" id="A0A1D2KAS8"/>
<evidence type="ECO:0000313" key="6">
    <source>
        <dbReference type="Proteomes" id="UP000270190"/>
    </source>
</evidence>
<dbReference type="Proteomes" id="UP000270190">
    <property type="component" value="Unassembled WGS sequence"/>
</dbReference>
<evidence type="ECO:0000313" key="4">
    <source>
        <dbReference type="EMBL" id="SPP28635.1"/>
    </source>
</evidence>
<protein>
    <submittedName>
        <fullName evidence="3">Phage holin</fullName>
    </submittedName>
</protein>
<dbReference type="InterPro" id="IPR006485">
    <property type="entry name" value="Phage-like_holin"/>
</dbReference>
<name>A0A1D2KAS8_BROTH</name>
<sequence>MKNYLGINWKVRIKSKLFWVAIIPAILFLISKILILFGIDFDFTQLQSQLLDIVGAVFSVLVLLGVVVDPTTTGATDSEQAQKYDNPRGEK</sequence>
<dbReference type="Proteomes" id="UP000243591">
    <property type="component" value="Chromosome"/>
</dbReference>
<reference evidence="6" key="2">
    <citation type="submission" date="2018-04" db="EMBL/GenBank/DDBJ databases">
        <authorList>
            <person name="Illikoud N."/>
        </authorList>
    </citation>
    <scope>NUCLEOTIDE SEQUENCE [LARGE SCALE GENOMIC DNA]</scope>
</reference>
<reference evidence="4" key="3">
    <citation type="submission" date="2018-04" db="EMBL/GenBank/DDBJ databases">
        <authorList>
            <person name="Go L.Y."/>
            <person name="Mitchell J.A."/>
        </authorList>
    </citation>
    <scope>NUCLEOTIDE SEQUENCE</scope>
    <source>
        <strain evidence="4">BSAS1 3</strain>
    </source>
</reference>
<dbReference type="EMBL" id="CP023483">
    <property type="protein sequence ID" value="ATF25333.1"/>
    <property type="molecule type" value="Genomic_DNA"/>
</dbReference>
<feature type="compositionally biased region" description="Basic and acidic residues" evidence="1">
    <location>
        <begin position="80"/>
        <end position="91"/>
    </location>
</feature>
<organism evidence="3 5">
    <name type="scientific">Brochothrix thermosphacta</name>
    <name type="common">Microbacterium thermosphactum</name>
    <dbReference type="NCBI Taxonomy" id="2756"/>
    <lineage>
        <taxon>Bacteria</taxon>
        <taxon>Bacillati</taxon>
        <taxon>Bacillota</taxon>
        <taxon>Bacilli</taxon>
        <taxon>Bacillales</taxon>
        <taxon>Listeriaceae</taxon>
        <taxon>Brochothrix</taxon>
    </lineage>
</organism>
<accession>A0A1D2KAS8</accession>